<keyword evidence="5" id="KW-1185">Reference proteome</keyword>
<dbReference type="STRING" id="1123308.GCA_000380085_00664"/>
<feature type="transmembrane region" description="Helical" evidence="1">
    <location>
        <begin position="493"/>
        <end position="511"/>
    </location>
</feature>
<organism evidence="4 5">
    <name type="scientific">Streptococcus merionis</name>
    <dbReference type="NCBI Taxonomy" id="400065"/>
    <lineage>
        <taxon>Bacteria</taxon>
        <taxon>Bacillati</taxon>
        <taxon>Bacillota</taxon>
        <taxon>Bacilli</taxon>
        <taxon>Lactobacillales</taxon>
        <taxon>Streptococcaceae</taxon>
        <taxon>Streptococcus</taxon>
    </lineage>
</organism>
<evidence type="ECO:0000256" key="1">
    <source>
        <dbReference type="SAM" id="Phobius"/>
    </source>
</evidence>
<evidence type="ECO:0000313" key="4">
    <source>
        <dbReference type="EMBL" id="SNU88976.1"/>
    </source>
</evidence>
<gene>
    <name evidence="4" type="ORF">SAMEA4412692_01300</name>
</gene>
<dbReference type="InterPro" id="IPR048389">
    <property type="entry name" value="YciQ-like_C"/>
</dbReference>
<protein>
    <submittedName>
        <fullName evidence="4">Membrane protein</fullName>
    </submittedName>
</protein>
<dbReference type="KEGG" id="smen:SAMEA4412692_1300"/>
<dbReference type="AlphaFoldDB" id="A0A239SUG8"/>
<evidence type="ECO:0000259" key="2">
    <source>
        <dbReference type="Pfam" id="PF09972"/>
    </source>
</evidence>
<feature type="domain" description="DUF2207" evidence="2">
    <location>
        <begin position="34"/>
        <end position="223"/>
    </location>
</feature>
<proteinExistence type="predicted"/>
<sequence>MTSHNKTIFPMILAMTFSFLLLFCGVQSARAYEVTQYKGHLTIKEDNSATFEQELVYKYEDTYNGQYVSLGTAGNMPDGFGIEGQLQYRVYKNGQLVSTSYPDELEESGKVTFENIGDGYRLKIYNRVKDGDVVKIQVSWPIQNMLFPYQDIAELNWVPISDWEVPLNNISIRITAPDYQDSQMAVHTGYLKEAAAVTKYGQDYQITLNRLGSEKRLELHGYWDSGILSGLDSGAFYSENNLASYQQTEANIKRYSNLVKITVYGVLPMVALIACGIDSSRWIRFRNKIDLRTKMLKDTRLYEAPSDLRPMLVARIIYNVDIRDVNPASSNKAKIDFDHISQATILDLIDRGNLGISEQGNSATLTYKTDRGISPSERVFLDMAFGKERTLPMEHLFKDFSAEQNVIQTKRKSQEKAIRESGRQLVKTYNTAFKKLRQVVENEKNELGLKPYYRNLTANKKKDMGAIGRFTAIVFMLTLLAYFGLLFFFETHVWMLVLILAVSFVVLVGLYSSKSQLIHDGILTEAGLEQYQLWESFKNMLRDIGRFDKTELGAIVLWNRILVYATLFGYAKEVSRVLKKYNIQIPNPDLNAYVYRGYMPHLSARTGGFTQDISSARAASNFNVSSGGSGGSGGGFSSGGFSGGGGGGGGGSF</sequence>
<keyword evidence="1" id="KW-0472">Membrane</keyword>
<feature type="domain" description="Predicted membrane protein YciQ-like C-terminal" evidence="3">
    <location>
        <begin position="302"/>
        <end position="577"/>
    </location>
</feature>
<evidence type="ECO:0000313" key="5">
    <source>
        <dbReference type="Proteomes" id="UP000215185"/>
    </source>
</evidence>
<keyword evidence="1" id="KW-1133">Transmembrane helix</keyword>
<feature type="transmembrane region" description="Helical" evidence="1">
    <location>
        <begin position="466"/>
        <end position="487"/>
    </location>
</feature>
<keyword evidence="1" id="KW-0812">Transmembrane</keyword>
<dbReference type="Proteomes" id="UP000215185">
    <property type="component" value="Chromosome 1"/>
</dbReference>
<evidence type="ECO:0000259" key="3">
    <source>
        <dbReference type="Pfam" id="PF20990"/>
    </source>
</evidence>
<dbReference type="RefSeq" id="WP_018373234.1">
    <property type="nucleotide sequence ID" value="NZ_LT906439.1"/>
</dbReference>
<feature type="transmembrane region" description="Helical" evidence="1">
    <location>
        <begin position="261"/>
        <end position="283"/>
    </location>
</feature>
<dbReference type="Pfam" id="PF20990">
    <property type="entry name" value="DUF2207_C"/>
    <property type="match status" value="1"/>
</dbReference>
<dbReference type="EMBL" id="LT906439">
    <property type="protein sequence ID" value="SNU88976.1"/>
    <property type="molecule type" value="Genomic_DNA"/>
</dbReference>
<dbReference type="eggNOG" id="COG4907">
    <property type="taxonomic scope" value="Bacteria"/>
</dbReference>
<accession>A0A239SUG8</accession>
<reference evidence="4 5" key="1">
    <citation type="submission" date="2017-06" db="EMBL/GenBank/DDBJ databases">
        <authorList>
            <consortium name="Pathogen Informatics"/>
        </authorList>
    </citation>
    <scope>NUCLEOTIDE SEQUENCE [LARGE SCALE GENOMIC DNA]</scope>
    <source>
        <strain evidence="4 5">NCTC13788</strain>
    </source>
</reference>
<dbReference type="Pfam" id="PF09972">
    <property type="entry name" value="DUF2207"/>
    <property type="match status" value="1"/>
</dbReference>
<dbReference type="OrthoDB" id="2138002at2"/>
<dbReference type="InterPro" id="IPR018702">
    <property type="entry name" value="DUF2207"/>
</dbReference>
<name>A0A239SUG8_9STRE</name>